<comment type="caution">
    <text evidence="3">The sequence shown here is derived from an EMBL/GenBank/DDBJ whole genome shotgun (WGS) entry which is preliminary data.</text>
</comment>
<dbReference type="Pfam" id="PF00201">
    <property type="entry name" value="UDPGT"/>
    <property type="match status" value="1"/>
</dbReference>
<dbReference type="InterPro" id="IPR002213">
    <property type="entry name" value="UDP_glucos_trans"/>
</dbReference>
<keyword evidence="2" id="KW-0808">Transferase</keyword>
<reference evidence="3" key="1">
    <citation type="submission" date="2024-03" db="EMBL/GenBank/DDBJ databases">
        <title>WGS assembly of Saponaria officinalis var. Norfolk2.</title>
        <authorList>
            <person name="Jenkins J."/>
            <person name="Shu S."/>
            <person name="Grimwood J."/>
            <person name="Barry K."/>
            <person name="Goodstein D."/>
            <person name="Schmutz J."/>
            <person name="Leebens-Mack J."/>
            <person name="Osbourn A."/>
        </authorList>
    </citation>
    <scope>NUCLEOTIDE SEQUENCE [LARGE SCALE GENOMIC DNA]</scope>
    <source>
        <strain evidence="3">JIC</strain>
    </source>
</reference>
<protein>
    <recommendedName>
        <fullName evidence="5">UDP-glycosyltransferases domain-containing protein</fullName>
    </recommendedName>
</protein>
<comment type="similarity">
    <text evidence="1">Belongs to the UDP-glycosyltransferase family.</text>
</comment>
<dbReference type="GO" id="GO:0016135">
    <property type="term" value="P:saponin biosynthetic process"/>
    <property type="evidence" value="ECO:0007669"/>
    <property type="project" value="UniProtKB-ARBA"/>
</dbReference>
<evidence type="ECO:0000256" key="1">
    <source>
        <dbReference type="ARBA" id="ARBA00009995"/>
    </source>
</evidence>
<evidence type="ECO:0008006" key="5">
    <source>
        <dbReference type="Google" id="ProtNLM"/>
    </source>
</evidence>
<dbReference type="SUPFAM" id="SSF53756">
    <property type="entry name" value="UDP-Glycosyltransferase/glycogen phosphorylase"/>
    <property type="match status" value="1"/>
</dbReference>
<dbReference type="AlphaFoldDB" id="A0AAW1HNX4"/>
<dbReference type="InterPro" id="IPR050481">
    <property type="entry name" value="UDP-glycosyltransf_plant"/>
</dbReference>
<dbReference type="GO" id="GO:0016104">
    <property type="term" value="P:triterpenoid biosynthetic process"/>
    <property type="evidence" value="ECO:0007669"/>
    <property type="project" value="UniProtKB-ARBA"/>
</dbReference>
<name>A0AAW1HNX4_SAPOF</name>
<dbReference type="Gene3D" id="3.40.50.2000">
    <property type="entry name" value="Glycogen Phosphorylase B"/>
    <property type="match status" value="2"/>
</dbReference>
<keyword evidence="4" id="KW-1185">Reference proteome</keyword>
<dbReference type="PANTHER" id="PTHR48048">
    <property type="entry name" value="GLYCOSYLTRANSFERASE"/>
    <property type="match status" value="1"/>
</dbReference>
<evidence type="ECO:0000256" key="2">
    <source>
        <dbReference type="ARBA" id="ARBA00022679"/>
    </source>
</evidence>
<dbReference type="PANTHER" id="PTHR48048:SF45">
    <property type="entry name" value="GLYCOSYLTRANSFERASE"/>
    <property type="match status" value="1"/>
</dbReference>
<dbReference type="FunFam" id="3.40.50.2000:FF:000056">
    <property type="entry name" value="Glycosyltransferase"/>
    <property type="match status" value="1"/>
</dbReference>
<dbReference type="GO" id="GO:0035251">
    <property type="term" value="F:UDP-glucosyltransferase activity"/>
    <property type="evidence" value="ECO:0007669"/>
    <property type="project" value="InterPro"/>
</dbReference>
<dbReference type="Proteomes" id="UP001443914">
    <property type="component" value="Unassembled WGS sequence"/>
</dbReference>
<proteinExistence type="inferred from homology"/>
<sequence length="244" mass="26955">MFYSQSLADDGRDIDVAMEFNKQEFSAVVPGFRNPVTSMVIPALLQDQKGCELLLNFARKFREMKGILVNTYTDLESFGIQALMNGEVPPVYPVSPILELGEKRGGGTDTRDESVIQWLDGQPMSSVVFLSFGSRGTFDEEQVKEIANGLEKSGHRFLWALRKPPSPRGLGVSSDNKPFLETLPEGFVDRTGGRGKIIGWASQVEVLAHPAVGGFISHCGWNSTLESLWFGVPIATWPWMLSNN</sequence>
<accession>A0AAW1HNX4</accession>
<dbReference type="EMBL" id="JBDFQZ010000011">
    <property type="protein sequence ID" value="KAK9678170.1"/>
    <property type="molecule type" value="Genomic_DNA"/>
</dbReference>
<evidence type="ECO:0000313" key="4">
    <source>
        <dbReference type="Proteomes" id="UP001443914"/>
    </source>
</evidence>
<organism evidence="3 4">
    <name type="scientific">Saponaria officinalis</name>
    <name type="common">Common soapwort</name>
    <name type="synonym">Lychnis saponaria</name>
    <dbReference type="NCBI Taxonomy" id="3572"/>
    <lineage>
        <taxon>Eukaryota</taxon>
        <taxon>Viridiplantae</taxon>
        <taxon>Streptophyta</taxon>
        <taxon>Embryophyta</taxon>
        <taxon>Tracheophyta</taxon>
        <taxon>Spermatophyta</taxon>
        <taxon>Magnoliopsida</taxon>
        <taxon>eudicotyledons</taxon>
        <taxon>Gunneridae</taxon>
        <taxon>Pentapetalae</taxon>
        <taxon>Caryophyllales</taxon>
        <taxon>Caryophyllaceae</taxon>
        <taxon>Caryophylleae</taxon>
        <taxon>Saponaria</taxon>
    </lineage>
</organism>
<gene>
    <name evidence="3" type="ORF">RND81_11G193000</name>
</gene>
<evidence type="ECO:0000313" key="3">
    <source>
        <dbReference type="EMBL" id="KAK9678170.1"/>
    </source>
</evidence>
<dbReference type="CDD" id="cd03784">
    <property type="entry name" value="GT1_Gtf-like"/>
    <property type="match status" value="1"/>
</dbReference>